<evidence type="ECO:0000313" key="1">
    <source>
        <dbReference type="EMBL" id="BAB59964.1"/>
    </source>
</evidence>
<reference evidence="1 2" key="1">
    <citation type="journal article" date="1999" name="Proc. Jpn. Acad.">
        <title>Determination of the complete genomic DNA sequence of Thermoplasma volvanium GSS1.</title>
        <authorList>
            <person name="Kawashima T."/>
            <person name="Yamamoto Y."/>
            <person name="Aramaki H."/>
            <person name="Nunoshiba T."/>
            <person name="Kawamoto T."/>
            <person name="Watanabe K."/>
            <person name="Yamazaki M."/>
            <person name="Kanehori K."/>
            <person name="Amano N."/>
            <person name="Ohya Y."/>
            <person name="Makino K."/>
            <person name="Suzuki M."/>
        </authorList>
    </citation>
    <scope>NUCLEOTIDE SEQUENCE [LARGE SCALE GENOMIC DNA]</scope>
    <source>
        <strain evidence="2">ATCC 51530 / DSM 4299 / JCM 9571 / NBRC 15438 / GSS1</strain>
    </source>
</reference>
<dbReference type="STRING" id="273116.gene:9381612"/>
<dbReference type="KEGG" id="tvo:TVG0831891"/>
<protein>
    <submittedName>
        <fullName evidence="1">TVG0831891 protein</fullName>
    </submittedName>
</protein>
<dbReference type="DNASU" id="1441914"/>
<dbReference type="PhylomeDB" id="Q97AI8"/>
<name>Q97AI8_THEVO</name>
<dbReference type="RefSeq" id="WP_010917066.1">
    <property type="nucleotide sequence ID" value="NC_002689.2"/>
</dbReference>
<dbReference type="Gene3D" id="1.10.10.580">
    <property type="entry name" value="Structural maintenance of chromosome 1. Chain E"/>
    <property type="match status" value="1"/>
</dbReference>
<gene>
    <name evidence="1" type="ORF">TVG0831891</name>
</gene>
<dbReference type="InterPro" id="IPR023093">
    <property type="entry name" value="ScpA-like_C"/>
</dbReference>
<dbReference type="Proteomes" id="UP000001017">
    <property type="component" value="Chromosome"/>
</dbReference>
<dbReference type="PaxDb" id="273116-14325038"/>
<sequence>MRVEDILDQLVMQSRDQDGAKYYISLINDMRIDRSVDPVKSIILEILSLCSDGRIDPWDVDLLKFAEIMNSFFGNSFIDFQFAGKAIADAWRVLRIKSDMSPKEQDRQMNDIGCEEPEDTDNFIPQNQVVIQLVPSVLTPQSRPVVLVDLIDEIRRKMYSSRLQKKKVDVHIEFDSSKLNPDRSEEMIEKTYRAIIESGKQKVFMSEIWGNTRRERAVFFLYSMFLFRDGRISLSQEEPNGDILIETNVI</sequence>
<accession>Q97AI8</accession>
<dbReference type="eggNOG" id="arCOG02610">
    <property type="taxonomic scope" value="Archaea"/>
</dbReference>
<dbReference type="AlphaFoldDB" id="Q97AI8"/>
<dbReference type="OrthoDB" id="53244at2157"/>
<organism evidence="1 2">
    <name type="scientific">Thermoplasma volcanium (strain ATCC 51530 / DSM 4299 / JCM 9571 / NBRC 15438 / GSS1)</name>
    <dbReference type="NCBI Taxonomy" id="273116"/>
    <lineage>
        <taxon>Archaea</taxon>
        <taxon>Methanobacteriati</taxon>
        <taxon>Thermoplasmatota</taxon>
        <taxon>Thermoplasmata</taxon>
        <taxon>Thermoplasmatales</taxon>
        <taxon>Thermoplasmataceae</taxon>
        <taxon>Thermoplasma</taxon>
    </lineage>
</organism>
<dbReference type="HOGENOM" id="CLU_1182910_0_0_2"/>
<evidence type="ECO:0000313" key="2">
    <source>
        <dbReference type="Proteomes" id="UP000001017"/>
    </source>
</evidence>
<dbReference type="GeneID" id="1441914"/>
<proteinExistence type="predicted"/>
<dbReference type="EMBL" id="BA000011">
    <property type="protein sequence ID" value="BAB59964.1"/>
    <property type="molecule type" value="Genomic_DNA"/>
</dbReference>
<reference evidence="1 2" key="2">
    <citation type="journal article" date="2000" name="Proc. Natl. Acad. Sci. U.S.A.">
        <title>Archaeal adaptation to higher temperatures revealed by genomic sequence of Thermoplasma volcanium.</title>
        <authorList>
            <person name="Kawashima T."/>
            <person name="Amano N."/>
            <person name="Koike H."/>
            <person name="Makino S."/>
            <person name="Higuchi S."/>
            <person name="Kawashima-Ohya Y."/>
            <person name="Watanabe K."/>
            <person name="Yamazaki M."/>
            <person name="Kanehori K."/>
            <person name="Kawamoto T."/>
            <person name="Nunoshiba T."/>
            <person name="Yamamoto Y."/>
            <person name="Aramaki H."/>
            <person name="Makino K."/>
            <person name="Suzuki M."/>
        </authorList>
    </citation>
    <scope>NUCLEOTIDE SEQUENCE [LARGE SCALE GENOMIC DNA]</scope>
    <source>
        <strain evidence="2">ATCC 51530 / DSM 4299 / JCM 9571 / NBRC 15438 / GSS1</strain>
    </source>
</reference>
<keyword evidence="2" id="KW-1185">Reference proteome</keyword>